<dbReference type="Proteomes" id="UP000660611">
    <property type="component" value="Unassembled WGS sequence"/>
</dbReference>
<comment type="caution">
    <text evidence="1">The sequence shown here is derived from an EMBL/GenBank/DDBJ whole genome shotgun (WGS) entry which is preliminary data.</text>
</comment>
<organism evidence="1 2">
    <name type="scientific">Dactylosporangium siamense</name>
    <dbReference type="NCBI Taxonomy" id="685454"/>
    <lineage>
        <taxon>Bacteria</taxon>
        <taxon>Bacillati</taxon>
        <taxon>Actinomycetota</taxon>
        <taxon>Actinomycetes</taxon>
        <taxon>Micromonosporales</taxon>
        <taxon>Micromonosporaceae</taxon>
        <taxon>Dactylosporangium</taxon>
    </lineage>
</organism>
<accession>A0A919PFP8</accession>
<dbReference type="RefSeq" id="WP_203845841.1">
    <property type="nucleotide sequence ID" value="NZ_BAAAVW010000006.1"/>
</dbReference>
<dbReference type="AlphaFoldDB" id="A0A919PFP8"/>
<sequence>MNAHPVWCVRTACTAYTPNGDELHRSEPVVVKTSDPAVGLYISKVADPDGSDEHIELVLLELVEGQPWHLTEPLHNCDILISIDRADAVRQALTALV</sequence>
<evidence type="ECO:0000313" key="2">
    <source>
        <dbReference type="Proteomes" id="UP000660611"/>
    </source>
</evidence>
<name>A0A919PFP8_9ACTN</name>
<evidence type="ECO:0000313" key="1">
    <source>
        <dbReference type="EMBL" id="GIG43995.1"/>
    </source>
</evidence>
<keyword evidence="2" id="KW-1185">Reference proteome</keyword>
<dbReference type="EMBL" id="BONQ01000029">
    <property type="protein sequence ID" value="GIG43995.1"/>
    <property type="molecule type" value="Genomic_DNA"/>
</dbReference>
<proteinExistence type="predicted"/>
<protein>
    <submittedName>
        <fullName evidence="1">Uncharacterized protein</fullName>
    </submittedName>
</protein>
<gene>
    <name evidence="1" type="ORF">Dsi01nite_020360</name>
</gene>
<reference evidence="1" key="1">
    <citation type="submission" date="2021-01" db="EMBL/GenBank/DDBJ databases">
        <title>Whole genome shotgun sequence of Dactylosporangium siamense NBRC 106093.</title>
        <authorList>
            <person name="Komaki H."/>
            <person name="Tamura T."/>
        </authorList>
    </citation>
    <scope>NUCLEOTIDE SEQUENCE</scope>
    <source>
        <strain evidence="1">NBRC 106093</strain>
    </source>
</reference>